<dbReference type="InterPro" id="IPR033939">
    <property type="entry name" value="BCAT_family"/>
</dbReference>
<evidence type="ECO:0000256" key="5">
    <source>
        <dbReference type="ARBA" id="ARBA00005072"/>
    </source>
</evidence>
<evidence type="ECO:0000256" key="9">
    <source>
        <dbReference type="ARBA" id="ARBA00022679"/>
    </source>
</evidence>
<dbReference type="InterPro" id="IPR005786">
    <property type="entry name" value="B_amino_transII"/>
</dbReference>
<dbReference type="PIRSF" id="PIRSF006468">
    <property type="entry name" value="BCAT1"/>
    <property type="match status" value="1"/>
</dbReference>
<evidence type="ECO:0000256" key="4">
    <source>
        <dbReference type="ARBA" id="ARBA00004931"/>
    </source>
</evidence>
<dbReference type="RefSeq" id="WP_105787974.1">
    <property type="nucleotide sequence ID" value="NZ_CADERF010000006.1"/>
</dbReference>
<evidence type="ECO:0000256" key="8">
    <source>
        <dbReference type="ARBA" id="ARBA00022605"/>
    </source>
</evidence>
<keyword evidence="10 17" id="KW-0663">Pyridoxal phosphate</keyword>
<evidence type="ECO:0000256" key="11">
    <source>
        <dbReference type="ARBA" id="ARBA00023304"/>
    </source>
</evidence>
<dbReference type="EMBL" id="JAGSVG010000003">
    <property type="protein sequence ID" value="MBR8128413.1"/>
    <property type="molecule type" value="Genomic_DNA"/>
</dbReference>
<evidence type="ECO:0000256" key="19">
    <source>
        <dbReference type="RuleBase" id="RU004519"/>
    </source>
</evidence>
<evidence type="ECO:0000256" key="15">
    <source>
        <dbReference type="PIRSR" id="PIRSR006468-1"/>
    </source>
</evidence>
<keyword evidence="8 18" id="KW-0028">Amino-acid biosynthesis</keyword>
<keyword evidence="9 18" id="KW-0808">Transferase</keyword>
<comment type="similarity">
    <text evidence="6 16">Belongs to the class-IV pyridoxal-phosphate-dependent aminotransferase family.</text>
</comment>
<dbReference type="InterPro" id="IPR001544">
    <property type="entry name" value="Aminotrans_IV"/>
</dbReference>
<dbReference type="NCBIfam" id="NF009897">
    <property type="entry name" value="PRK13357.1"/>
    <property type="match status" value="1"/>
</dbReference>
<feature type="modified residue" description="N6-(pyridoxal phosphate)lysine" evidence="15">
    <location>
        <position position="206"/>
    </location>
</feature>
<dbReference type="EC" id="2.6.1.42" evidence="18"/>
<sequence length="374" mass="40652">MTTQSKSAEIAIHLSATARSADERNRLMESKFNFGELFTDHMLTAQYSPTEGWHDFRIAAVAPFEMHPASTVLHYGQAIFEGMKAYATPDGGVALFRPEMNARRFRESAERMAMPPVPEEMFVASLNALVQTERAWVPDAIGAALYLRPMMFARDVRLLTKPSQSYTFAVIASPVSEYFRNGLAPITVWISDKYIRAARGGTGEAKCAGNYAGGFAAQAEAAAHDCEQVVWLDAFDRQTIEELGGMNVYFVFKNGDRTTLVTPKATGTLLKGVTRDSLLTVAKDCGYEVEERRIDVQEWREGCRSGAITEVFACGTAAVLVPVGRAKSSTGEDIVVNGGASGPVAANLRDRLLAIQHGTAPDTHGWLSRVTGGA</sequence>
<comment type="catalytic activity">
    <reaction evidence="12 18">
        <text>L-valine + 2-oxoglutarate = 3-methyl-2-oxobutanoate + L-glutamate</text>
        <dbReference type="Rhea" id="RHEA:24813"/>
        <dbReference type="ChEBI" id="CHEBI:11851"/>
        <dbReference type="ChEBI" id="CHEBI:16810"/>
        <dbReference type="ChEBI" id="CHEBI:29985"/>
        <dbReference type="ChEBI" id="CHEBI:57762"/>
        <dbReference type="EC" id="2.6.1.42"/>
    </reaction>
</comment>
<evidence type="ECO:0000256" key="1">
    <source>
        <dbReference type="ARBA" id="ARBA00001933"/>
    </source>
</evidence>
<dbReference type="InterPro" id="IPR043131">
    <property type="entry name" value="BCAT-like_N"/>
</dbReference>
<keyword evidence="7 18" id="KW-0032">Aminotransferase</keyword>
<comment type="function">
    <text evidence="2">Acts on leucine, isoleucine and valine.</text>
</comment>
<dbReference type="GO" id="GO:0004084">
    <property type="term" value="F:branched-chain-amino-acid transaminase activity"/>
    <property type="evidence" value="ECO:0007669"/>
    <property type="project" value="UniProtKB-EC"/>
</dbReference>
<dbReference type="SUPFAM" id="SSF56752">
    <property type="entry name" value="D-aminoacid aminotransferase-like PLP-dependent enzymes"/>
    <property type="match status" value="1"/>
</dbReference>
<protein>
    <recommendedName>
        <fullName evidence="18">Branched-chain-amino-acid aminotransferase</fullName>
        <ecNumber evidence="18">2.6.1.42</ecNumber>
    </recommendedName>
</protein>
<evidence type="ECO:0000313" key="20">
    <source>
        <dbReference type="EMBL" id="MBR8128413.1"/>
    </source>
</evidence>
<evidence type="ECO:0000256" key="18">
    <source>
        <dbReference type="RuleBase" id="RU004517"/>
    </source>
</evidence>
<evidence type="ECO:0000256" key="10">
    <source>
        <dbReference type="ARBA" id="ARBA00022898"/>
    </source>
</evidence>
<dbReference type="InterPro" id="IPR018300">
    <property type="entry name" value="Aminotrans_IV_CS"/>
</dbReference>
<dbReference type="InterPro" id="IPR036038">
    <property type="entry name" value="Aminotransferase-like"/>
</dbReference>
<dbReference type="Pfam" id="PF01063">
    <property type="entry name" value="Aminotran_4"/>
    <property type="match status" value="1"/>
</dbReference>
<evidence type="ECO:0000256" key="14">
    <source>
        <dbReference type="ARBA" id="ARBA00049229"/>
    </source>
</evidence>
<evidence type="ECO:0000256" key="12">
    <source>
        <dbReference type="ARBA" id="ARBA00048212"/>
    </source>
</evidence>
<evidence type="ECO:0000256" key="3">
    <source>
        <dbReference type="ARBA" id="ARBA00004824"/>
    </source>
</evidence>
<organism evidence="20 21">
    <name type="scientific">Burkholderia ambifaria</name>
    <dbReference type="NCBI Taxonomy" id="152480"/>
    <lineage>
        <taxon>Bacteria</taxon>
        <taxon>Pseudomonadati</taxon>
        <taxon>Pseudomonadota</taxon>
        <taxon>Betaproteobacteria</taxon>
        <taxon>Burkholderiales</taxon>
        <taxon>Burkholderiaceae</taxon>
        <taxon>Burkholderia</taxon>
        <taxon>Burkholderia cepacia complex</taxon>
    </lineage>
</organism>
<reference evidence="20" key="1">
    <citation type="submission" date="2021-04" db="EMBL/GenBank/DDBJ databases">
        <title>A collection of bacterial strains from the Burkholderia cepacia Research Laboratory and Repository.</title>
        <authorList>
            <person name="Lipuma J."/>
            <person name="Spilker T."/>
        </authorList>
    </citation>
    <scope>NUCLEOTIDE SEQUENCE</scope>
    <source>
        <strain evidence="20">AU36012</strain>
    </source>
</reference>
<dbReference type="Proteomes" id="UP000682266">
    <property type="component" value="Unassembled WGS sequence"/>
</dbReference>
<dbReference type="Gene3D" id="3.30.470.10">
    <property type="match status" value="1"/>
</dbReference>
<comment type="pathway">
    <text evidence="5 19">Amino-acid biosynthesis; L-leucine biosynthesis; L-leucine from 3-methyl-2-oxobutanoate: step 4/4.</text>
</comment>
<comment type="caution">
    <text evidence="20">The sequence shown here is derived from an EMBL/GenBank/DDBJ whole genome shotgun (WGS) entry which is preliminary data.</text>
</comment>
<dbReference type="GO" id="GO:0008652">
    <property type="term" value="P:amino acid biosynthetic process"/>
    <property type="evidence" value="ECO:0007669"/>
    <property type="project" value="UniProtKB-KW"/>
</dbReference>
<gene>
    <name evidence="20" type="ORF">KDW93_05380</name>
</gene>
<evidence type="ECO:0000313" key="21">
    <source>
        <dbReference type="Proteomes" id="UP000682266"/>
    </source>
</evidence>
<dbReference type="InterPro" id="IPR043132">
    <property type="entry name" value="BCAT-like_C"/>
</dbReference>
<evidence type="ECO:0000256" key="7">
    <source>
        <dbReference type="ARBA" id="ARBA00022576"/>
    </source>
</evidence>
<comment type="catalytic activity">
    <reaction evidence="13 18">
        <text>L-isoleucine + 2-oxoglutarate = (S)-3-methyl-2-oxopentanoate + L-glutamate</text>
        <dbReference type="Rhea" id="RHEA:24801"/>
        <dbReference type="ChEBI" id="CHEBI:16810"/>
        <dbReference type="ChEBI" id="CHEBI:29985"/>
        <dbReference type="ChEBI" id="CHEBI:35146"/>
        <dbReference type="ChEBI" id="CHEBI:58045"/>
        <dbReference type="EC" id="2.6.1.42"/>
    </reaction>
</comment>
<dbReference type="AlphaFoldDB" id="A0AA41E514"/>
<dbReference type="GO" id="GO:0009082">
    <property type="term" value="P:branched-chain amino acid biosynthetic process"/>
    <property type="evidence" value="ECO:0007669"/>
    <property type="project" value="UniProtKB-KW"/>
</dbReference>
<dbReference type="Gene3D" id="3.20.10.10">
    <property type="entry name" value="D-amino Acid Aminotransferase, subunit A, domain 2"/>
    <property type="match status" value="1"/>
</dbReference>
<dbReference type="PANTHER" id="PTHR11825:SF44">
    <property type="entry name" value="BRANCHED-CHAIN-AMINO-ACID AMINOTRANSFERASE"/>
    <property type="match status" value="1"/>
</dbReference>
<comment type="pathway">
    <text evidence="4 19">Amino-acid biosynthesis; L-valine biosynthesis; L-valine from pyruvate: step 4/4.</text>
</comment>
<evidence type="ECO:0000256" key="2">
    <source>
        <dbReference type="ARBA" id="ARBA00003109"/>
    </source>
</evidence>
<dbReference type="PANTHER" id="PTHR11825">
    <property type="entry name" value="SUBGROUP IIII AMINOTRANSFERASE"/>
    <property type="match status" value="1"/>
</dbReference>
<accession>A0AA41E514</accession>
<comment type="pathway">
    <text evidence="3 19">Amino-acid biosynthesis; L-isoleucine biosynthesis; L-isoleucine from 2-oxobutanoate: step 4/4.</text>
</comment>
<evidence type="ECO:0000256" key="17">
    <source>
        <dbReference type="RuleBase" id="RU004516"/>
    </source>
</evidence>
<evidence type="ECO:0000256" key="6">
    <source>
        <dbReference type="ARBA" id="ARBA00009320"/>
    </source>
</evidence>
<comment type="cofactor">
    <cofactor evidence="1 17">
        <name>pyridoxal 5'-phosphate</name>
        <dbReference type="ChEBI" id="CHEBI:597326"/>
    </cofactor>
</comment>
<proteinExistence type="inferred from homology"/>
<dbReference type="CDD" id="cd01557">
    <property type="entry name" value="BCAT_beta_family"/>
    <property type="match status" value="1"/>
</dbReference>
<evidence type="ECO:0000256" key="16">
    <source>
        <dbReference type="RuleBase" id="RU004106"/>
    </source>
</evidence>
<keyword evidence="11 18" id="KW-0100">Branched-chain amino acid biosynthesis</keyword>
<dbReference type="NCBIfam" id="TIGR01123">
    <property type="entry name" value="ilvE_II"/>
    <property type="match status" value="1"/>
</dbReference>
<evidence type="ECO:0000256" key="13">
    <source>
        <dbReference type="ARBA" id="ARBA00048798"/>
    </source>
</evidence>
<name>A0AA41E514_9BURK</name>
<comment type="catalytic activity">
    <reaction evidence="14 18">
        <text>L-leucine + 2-oxoglutarate = 4-methyl-2-oxopentanoate + L-glutamate</text>
        <dbReference type="Rhea" id="RHEA:18321"/>
        <dbReference type="ChEBI" id="CHEBI:16810"/>
        <dbReference type="ChEBI" id="CHEBI:17865"/>
        <dbReference type="ChEBI" id="CHEBI:29985"/>
        <dbReference type="ChEBI" id="CHEBI:57427"/>
        <dbReference type="EC" id="2.6.1.42"/>
    </reaction>
</comment>
<dbReference type="PROSITE" id="PS00770">
    <property type="entry name" value="AA_TRANSFER_CLASS_4"/>
    <property type="match status" value="1"/>
</dbReference>